<name>A0A0E9UBH5_ANGAN</name>
<dbReference type="AlphaFoldDB" id="A0A0E9UBH5"/>
<reference evidence="1" key="1">
    <citation type="submission" date="2014-11" db="EMBL/GenBank/DDBJ databases">
        <authorList>
            <person name="Amaro Gonzalez C."/>
        </authorList>
    </citation>
    <scope>NUCLEOTIDE SEQUENCE</scope>
</reference>
<dbReference type="EMBL" id="GBXM01045376">
    <property type="protein sequence ID" value="JAH63201.1"/>
    <property type="molecule type" value="Transcribed_RNA"/>
</dbReference>
<reference evidence="1" key="2">
    <citation type="journal article" date="2015" name="Fish Shellfish Immunol.">
        <title>Early steps in the European eel (Anguilla anguilla)-Vibrio vulnificus interaction in the gills: Role of the RtxA13 toxin.</title>
        <authorList>
            <person name="Callol A."/>
            <person name="Pajuelo D."/>
            <person name="Ebbesson L."/>
            <person name="Teles M."/>
            <person name="MacKenzie S."/>
            <person name="Amaro C."/>
        </authorList>
    </citation>
    <scope>NUCLEOTIDE SEQUENCE</scope>
</reference>
<evidence type="ECO:0000313" key="1">
    <source>
        <dbReference type="EMBL" id="JAH63201.1"/>
    </source>
</evidence>
<accession>A0A0E9UBH5</accession>
<proteinExistence type="predicted"/>
<organism evidence="1">
    <name type="scientific">Anguilla anguilla</name>
    <name type="common">European freshwater eel</name>
    <name type="synonym">Muraena anguilla</name>
    <dbReference type="NCBI Taxonomy" id="7936"/>
    <lineage>
        <taxon>Eukaryota</taxon>
        <taxon>Metazoa</taxon>
        <taxon>Chordata</taxon>
        <taxon>Craniata</taxon>
        <taxon>Vertebrata</taxon>
        <taxon>Euteleostomi</taxon>
        <taxon>Actinopterygii</taxon>
        <taxon>Neopterygii</taxon>
        <taxon>Teleostei</taxon>
        <taxon>Anguilliformes</taxon>
        <taxon>Anguillidae</taxon>
        <taxon>Anguilla</taxon>
    </lineage>
</organism>
<protein>
    <submittedName>
        <fullName evidence="1">Uncharacterized protein</fullName>
    </submittedName>
</protein>
<sequence>MIVLAELSFYSCTMALPKACQALF</sequence>